<feature type="transmembrane region" description="Helical" evidence="10">
    <location>
        <begin position="106"/>
        <end position="126"/>
    </location>
</feature>
<keyword evidence="6 10" id="KW-0812">Transmembrane</keyword>
<feature type="transmembrane region" description="Helical" evidence="10">
    <location>
        <begin position="168"/>
        <end position="187"/>
    </location>
</feature>
<reference evidence="11 12" key="1">
    <citation type="submission" date="2020-10" db="EMBL/GenBank/DDBJ databases">
        <title>The Coptis chinensis genome and diversification of protoberbering-type alkaloids.</title>
        <authorList>
            <person name="Wang B."/>
            <person name="Shu S."/>
            <person name="Song C."/>
            <person name="Liu Y."/>
        </authorList>
    </citation>
    <scope>NUCLEOTIDE SEQUENCE [LARGE SCALE GENOMIC DNA]</scope>
    <source>
        <strain evidence="11">HL-2020</strain>
        <tissue evidence="11">Leaf</tissue>
    </source>
</reference>
<keyword evidence="3 10" id="KW-0813">Transport</keyword>
<keyword evidence="5 10" id="KW-0762">Sugar transport</keyword>
<evidence type="ECO:0000256" key="9">
    <source>
        <dbReference type="ARBA" id="ARBA00023136"/>
    </source>
</evidence>
<keyword evidence="7" id="KW-0677">Repeat</keyword>
<organism evidence="11 12">
    <name type="scientific">Coptis chinensis</name>
    <dbReference type="NCBI Taxonomy" id="261450"/>
    <lineage>
        <taxon>Eukaryota</taxon>
        <taxon>Viridiplantae</taxon>
        <taxon>Streptophyta</taxon>
        <taxon>Embryophyta</taxon>
        <taxon>Tracheophyta</taxon>
        <taxon>Spermatophyta</taxon>
        <taxon>Magnoliopsida</taxon>
        <taxon>Ranunculales</taxon>
        <taxon>Ranunculaceae</taxon>
        <taxon>Coptidoideae</taxon>
        <taxon>Coptis</taxon>
    </lineage>
</organism>
<feature type="transmembrane region" description="Helical" evidence="10">
    <location>
        <begin position="72"/>
        <end position="94"/>
    </location>
</feature>
<dbReference type="InterPro" id="IPR047664">
    <property type="entry name" value="SWEET"/>
</dbReference>
<accession>A0A835HWB3</accession>
<dbReference type="AlphaFoldDB" id="A0A835HWB3"/>
<evidence type="ECO:0000313" key="11">
    <source>
        <dbReference type="EMBL" id="KAF9607320.1"/>
    </source>
</evidence>
<evidence type="ECO:0000256" key="8">
    <source>
        <dbReference type="ARBA" id="ARBA00022989"/>
    </source>
</evidence>
<feature type="transmembrane region" description="Helical" evidence="10">
    <location>
        <begin position="132"/>
        <end position="156"/>
    </location>
</feature>
<evidence type="ECO:0000256" key="3">
    <source>
        <dbReference type="ARBA" id="ARBA00022448"/>
    </source>
</evidence>
<sequence>MQIFPHHHPLVLVFGISGNICSFMVFLAPLPTFYRIYKRKSTEQFQSVAYVVALFSAMTWISYAFLKPHAYLLITVNSIGCVIETMYIVMFMVYAPRKARISAAKLFLLLNLGAFSLINLLTIFLVKGDRRVFVLGWVSVVVATSVFAAPFSIVGLVIRTKSVEFMPFYLSFFLTLSAMMWFCYGFLLKDYFVAVPNVLGVVFGVLQMVLYAKYRDAKKVIDEKLPEQNSDIVKMNSIEKSEEHPILHPVHGDSVKLTLRKSI</sequence>
<dbReference type="PANTHER" id="PTHR10791">
    <property type="entry name" value="RAG1-ACTIVATING PROTEIN 1"/>
    <property type="match status" value="1"/>
</dbReference>
<dbReference type="InterPro" id="IPR004316">
    <property type="entry name" value="SWEET_rpt"/>
</dbReference>
<comment type="similarity">
    <text evidence="2 10">Belongs to the SWEET sugar transporter family.</text>
</comment>
<dbReference type="Proteomes" id="UP000631114">
    <property type="component" value="Unassembled WGS sequence"/>
</dbReference>
<dbReference type="FunFam" id="1.20.1280.290:FF:000003">
    <property type="entry name" value="Bidirectional sugar transporter SWEET"/>
    <property type="match status" value="1"/>
</dbReference>
<feature type="transmembrane region" description="Helical" evidence="10">
    <location>
        <begin position="193"/>
        <end position="212"/>
    </location>
</feature>
<comment type="caution">
    <text evidence="11">The sequence shown here is derived from an EMBL/GenBank/DDBJ whole genome shotgun (WGS) entry which is preliminary data.</text>
</comment>
<feature type="transmembrane region" description="Helical" evidence="10">
    <location>
        <begin position="48"/>
        <end position="66"/>
    </location>
</feature>
<comment type="subcellular location">
    <subcellularLocation>
        <location evidence="1 10">Cell membrane</location>
        <topology evidence="1 10">Multi-pass membrane protein</topology>
    </subcellularLocation>
</comment>
<dbReference type="FunFam" id="1.20.1280.290:FF:000001">
    <property type="entry name" value="Bidirectional sugar transporter SWEET"/>
    <property type="match status" value="1"/>
</dbReference>
<evidence type="ECO:0000256" key="2">
    <source>
        <dbReference type="ARBA" id="ARBA00007809"/>
    </source>
</evidence>
<keyword evidence="4" id="KW-1003">Cell membrane</keyword>
<dbReference type="OrthoDB" id="409725at2759"/>
<comment type="function">
    <text evidence="10">Mediates both low-affinity uptake and efflux of sugar across the membrane.</text>
</comment>
<evidence type="ECO:0000256" key="7">
    <source>
        <dbReference type="ARBA" id="ARBA00022737"/>
    </source>
</evidence>
<keyword evidence="9 10" id="KW-0472">Membrane</keyword>
<evidence type="ECO:0000256" key="4">
    <source>
        <dbReference type="ARBA" id="ARBA00022475"/>
    </source>
</evidence>
<dbReference type="GO" id="GO:0051119">
    <property type="term" value="F:sugar transmembrane transporter activity"/>
    <property type="evidence" value="ECO:0007669"/>
    <property type="project" value="InterPro"/>
</dbReference>
<dbReference type="Pfam" id="PF03083">
    <property type="entry name" value="MtN3_slv"/>
    <property type="match status" value="2"/>
</dbReference>
<dbReference type="EMBL" id="JADFTS010000005">
    <property type="protein sequence ID" value="KAF9607320.1"/>
    <property type="molecule type" value="Genomic_DNA"/>
</dbReference>
<dbReference type="PANTHER" id="PTHR10791:SF22">
    <property type="entry name" value="BIDIRECTIONAL SUGAR TRANSPORTER SWEET11"/>
    <property type="match status" value="1"/>
</dbReference>
<feature type="transmembrane region" description="Helical" evidence="10">
    <location>
        <begin position="12"/>
        <end position="36"/>
    </location>
</feature>
<proteinExistence type="inferred from homology"/>
<dbReference type="Gene3D" id="1.20.1280.290">
    <property type="match status" value="2"/>
</dbReference>
<evidence type="ECO:0000256" key="5">
    <source>
        <dbReference type="ARBA" id="ARBA00022597"/>
    </source>
</evidence>
<evidence type="ECO:0000256" key="1">
    <source>
        <dbReference type="ARBA" id="ARBA00004651"/>
    </source>
</evidence>
<dbReference type="GO" id="GO:0005886">
    <property type="term" value="C:plasma membrane"/>
    <property type="evidence" value="ECO:0007669"/>
    <property type="project" value="UniProtKB-SubCell"/>
</dbReference>
<evidence type="ECO:0000256" key="6">
    <source>
        <dbReference type="ARBA" id="ARBA00022692"/>
    </source>
</evidence>
<keyword evidence="12" id="KW-1185">Reference proteome</keyword>
<evidence type="ECO:0000313" key="12">
    <source>
        <dbReference type="Proteomes" id="UP000631114"/>
    </source>
</evidence>
<gene>
    <name evidence="11" type="ORF">IFM89_033908</name>
</gene>
<name>A0A835HWB3_9MAGN</name>
<evidence type="ECO:0000256" key="10">
    <source>
        <dbReference type="RuleBase" id="RU910715"/>
    </source>
</evidence>
<keyword evidence="8 10" id="KW-1133">Transmembrane helix</keyword>
<protein>
    <recommendedName>
        <fullName evidence="10">Bidirectional sugar transporter SWEET</fullName>
    </recommendedName>
</protein>